<dbReference type="PANTHER" id="PTHR43046:SF12">
    <property type="entry name" value="GDP-MANNOSE MANNOSYL HYDROLASE"/>
    <property type="match status" value="1"/>
</dbReference>
<dbReference type="PROSITE" id="PS51462">
    <property type="entry name" value="NUDIX"/>
    <property type="match status" value="1"/>
</dbReference>
<comment type="caution">
    <text evidence="7">The sequence shown here is derived from an EMBL/GenBank/DDBJ whole genome shotgun (WGS) entry which is preliminary data.</text>
</comment>
<dbReference type="GO" id="GO:0016787">
    <property type="term" value="F:hydrolase activity"/>
    <property type="evidence" value="ECO:0007669"/>
    <property type="project" value="UniProtKB-KW"/>
</dbReference>
<keyword evidence="4" id="KW-0460">Magnesium</keyword>
<dbReference type="Gene3D" id="3.90.79.10">
    <property type="entry name" value="Nucleoside Triphosphate Pyrophosphohydrolase"/>
    <property type="match status" value="1"/>
</dbReference>
<evidence type="ECO:0000256" key="2">
    <source>
        <dbReference type="ARBA" id="ARBA00005582"/>
    </source>
</evidence>
<dbReference type="Pfam" id="PF00293">
    <property type="entry name" value="NUDIX"/>
    <property type="match status" value="1"/>
</dbReference>
<dbReference type="CDD" id="cd18876">
    <property type="entry name" value="NUDIX_Hydrolase"/>
    <property type="match status" value="1"/>
</dbReference>
<dbReference type="AlphaFoldDB" id="A0A927M5A4"/>
<evidence type="ECO:0000256" key="5">
    <source>
        <dbReference type="RuleBase" id="RU003476"/>
    </source>
</evidence>
<dbReference type="RefSeq" id="WP_318783250.1">
    <property type="nucleotide sequence ID" value="NZ_JADBEB010000001.1"/>
</dbReference>
<reference evidence="7" key="1">
    <citation type="submission" date="2020-10" db="EMBL/GenBank/DDBJ databases">
        <title>Sequencing the genomes of 1000 actinobacteria strains.</title>
        <authorList>
            <person name="Klenk H.-P."/>
        </authorList>
    </citation>
    <scope>NUCLEOTIDE SEQUENCE</scope>
    <source>
        <strain evidence="7">DSM 46832</strain>
    </source>
</reference>
<dbReference type="InterPro" id="IPR015797">
    <property type="entry name" value="NUDIX_hydrolase-like_dom_sf"/>
</dbReference>
<evidence type="ECO:0000313" key="7">
    <source>
        <dbReference type="EMBL" id="MBE1487969.1"/>
    </source>
</evidence>
<keyword evidence="3 5" id="KW-0378">Hydrolase</keyword>
<comment type="cofactor">
    <cofactor evidence="1">
        <name>Mg(2+)</name>
        <dbReference type="ChEBI" id="CHEBI:18420"/>
    </cofactor>
</comment>
<evidence type="ECO:0000256" key="3">
    <source>
        <dbReference type="ARBA" id="ARBA00022801"/>
    </source>
</evidence>
<organism evidence="7 8">
    <name type="scientific">Plantactinospora soyae</name>
    <dbReference type="NCBI Taxonomy" id="1544732"/>
    <lineage>
        <taxon>Bacteria</taxon>
        <taxon>Bacillati</taxon>
        <taxon>Actinomycetota</taxon>
        <taxon>Actinomycetes</taxon>
        <taxon>Micromonosporales</taxon>
        <taxon>Micromonosporaceae</taxon>
        <taxon>Plantactinospora</taxon>
    </lineage>
</organism>
<sequence length="156" mass="17226">MTGSETPPMATPRVAAGALFFDDQGRVLLVKPHYKDHWDIPGGYVEPGESPRAACVREIHEELDLTVDIGPMLVVDWAPAAGEGDKILLIFDAGLLIDADRKRIAFRDGELTEWRFVASEDLDAYGPDRLTRRIRTAITARGREQPTYAEHGAALT</sequence>
<gene>
    <name evidence="7" type="ORF">H4W31_003607</name>
</gene>
<keyword evidence="8" id="KW-1185">Reference proteome</keyword>
<proteinExistence type="inferred from homology"/>
<feature type="domain" description="Nudix hydrolase" evidence="6">
    <location>
        <begin position="11"/>
        <end position="144"/>
    </location>
</feature>
<dbReference type="InterPro" id="IPR020476">
    <property type="entry name" value="Nudix_hydrolase"/>
</dbReference>
<dbReference type="PRINTS" id="PR00502">
    <property type="entry name" value="NUDIXFAMILY"/>
</dbReference>
<name>A0A927M5A4_9ACTN</name>
<accession>A0A927M5A4</accession>
<dbReference type="SUPFAM" id="SSF55811">
    <property type="entry name" value="Nudix"/>
    <property type="match status" value="1"/>
</dbReference>
<evidence type="ECO:0000259" key="6">
    <source>
        <dbReference type="PROSITE" id="PS51462"/>
    </source>
</evidence>
<dbReference type="Proteomes" id="UP000649753">
    <property type="component" value="Unassembled WGS sequence"/>
</dbReference>
<dbReference type="EMBL" id="JADBEB010000001">
    <property type="protein sequence ID" value="MBE1487969.1"/>
    <property type="molecule type" value="Genomic_DNA"/>
</dbReference>
<protein>
    <submittedName>
        <fullName evidence="7">ADP-ribose pyrophosphatase YjhB (NUDIX family)</fullName>
    </submittedName>
</protein>
<evidence type="ECO:0000256" key="1">
    <source>
        <dbReference type="ARBA" id="ARBA00001946"/>
    </source>
</evidence>
<dbReference type="InterPro" id="IPR020084">
    <property type="entry name" value="NUDIX_hydrolase_CS"/>
</dbReference>
<evidence type="ECO:0000313" key="8">
    <source>
        <dbReference type="Proteomes" id="UP000649753"/>
    </source>
</evidence>
<dbReference type="PANTHER" id="PTHR43046">
    <property type="entry name" value="GDP-MANNOSE MANNOSYL HYDROLASE"/>
    <property type="match status" value="1"/>
</dbReference>
<evidence type="ECO:0000256" key="4">
    <source>
        <dbReference type="ARBA" id="ARBA00022842"/>
    </source>
</evidence>
<dbReference type="PROSITE" id="PS00893">
    <property type="entry name" value="NUDIX_BOX"/>
    <property type="match status" value="1"/>
</dbReference>
<dbReference type="InterPro" id="IPR000086">
    <property type="entry name" value="NUDIX_hydrolase_dom"/>
</dbReference>
<comment type="similarity">
    <text evidence="2 5">Belongs to the Nudix hydrolase family.</text>
</comment>